<keyword evidence="3" id="KW-1185">Reference proteome</keyword>
<keyword evidence="1" id="KW-0472">Membrane</keyword>
<name>A0ABV6RY42_9GAMM</name>
<feature type="transmembrane region" description="Helical" evidence="1">
    <location>
        <begin position="37"/>
        <end position="60"/>
    </location>
</feature>
<keyword evidence="1" id="KW-1133">Transmembrane helix</keyword>
<evidence type="ECO:0000313" key="2">
    <source>
        <dbReference type="EMBL" id="MFC0681899.1"/>
    </source>
</evidence>
<evidence type="ECO:0000256" key="1">
    <source>
        <dbReference type="SAM" id="Phobius"/>
    </source>
</evidence>
<keyword evidence="1" id="KW-0812">Transmembrane</keyword>
<proteinExistence type="predicted"/>
<organism evidence="2 3">
    <name type="scientific">Lysobacter korlensis</name>
    <dbReference type="NCBI Taxonomy" id="553636"/>
    <lineage>
        <taxon>Bacteria</taxon>
        <taxon>Pseudomonadati</taxon>
        <taxon>Pseudomonadota</taxon>
        <taxon>Gammaproteobacteria</taxon>
        <taxon>Lysobacterales</taxon>
        <taxon>Lysobacteraceae</taxon>
        <taxon>Lysobacter</taxon>
    </lineage>
</organism>
<gene>
    <name evidence="2" type="ORF">ACFFGH_29040</name>
</gene>
<comment type="caution">
    <text evidence="2">The sequence shown here is derived from an EMBL/GenBank/DDBJ whole genome shotgun (WGS) entry which is preliminary data.</text>
</comment>
<sequence>MIPRPLQQASVPAALATIAVLLLTAGAAPEGTEQGASQAGLIFAIAAVVVVIAVIVYLLTIGRRQFSNRRGSDGNGPGGD</sequence>
<dbReference type="RefSeq" id="WP_386675389.1">
    <property type="nucleotide sequence ID" value="NZ_JBHLTG010000009.1"/>
</dbReference>
<evidence type="ECO:0000313" key="3">
    <source>
        <dbReference type="Proteomes" id="UP001589896"/>
    </source>
</evidence>
<dbReference type="Proteomes" id="UP001589896">
    <property type="component" value="Unassembled WGS sequence"/>
</dbReference>
<reference evidence="2 3" key="1">
    <citation type="submission" date="2024-09" db="EMBL/GenBank/DDBJ databases">
        <authorList>
            <person name="Sun Q."/>
            <person name="Mori K."/>
        </authorList>
    </citation>
    <scope>NUCLEOTIDE SEQUENCE [LARGE SCALE GENOMIC DNA]</scope>
    <source>
        <strain evidence="2 3">KCTC 23076</strain>
    </source>
</reference>
<protein>
    <submittedName>
        <fullName evidence="2">Uncharacterized protein</fullName>
    </submittedName>
</protein>
<dbReference type="EMBL" id="JBHLTG010000009">
    <property type="protein sequence ID" value="MFC0681899.1"/>
    <property type="molecule type" value="Genomic_DNA"/>
</dbReference>
<accession>A0ABV6RY42</accession>